<dbReference type="Gene3D" id="3.40.630.10">
    <property type="entry name" value="Zn peptidases"/>
    <property type="match status" value="1"/>
</dbReference>
<dbReference type="PANTHER" id="PTHR43808:SF27">
    <property type="entry name" value="PROTEIN ROCB"/>
    <property type="match status" value="1"/>
</dbReference>
<dbReference type="InterPro" id="IPR002933">
    <property type="entry name" value="Peptidase_M20"/>
</dbReference>
<proteinExistence type="predicted"/>
<gene>
    <name evidence="1" type="ORF">HXA33_19785</name>
</gene>
<keyword evidence="2" id="KW-1185">Reference proteome</keyword>
<dbReference type="AlphaFoldDB" id="A0A9Q4B6D4"/>
<dbReference type="EMBL" id="JABXYM010000002">
    <property type="protein sequence ID" value="MCR6098755.1"/>
    <property type="molecule type" value="Genomic_DNA"/>
</dbReference>
<protein>
    <submittedName>
        <fullName evidence="1">M20/M25/M40 family metallo-hydrolase</fullName>
    </submittedName>
</protein>
<dbReference type="PANTHER" id="PTHR43808">
    <property type="entry name" value="ACETYLORNITHINE DEACETYLASE"/>
    <property type="match status" value="1"/>
</dbReference>
<dbReference type="InterPro" id="IPR012166">
    <property type="entry name" value="Uncharacterised_RocB"/>
</dbReference>
<evidence type="ECO:0000313" key="1">
    <source>
        <dbReference type="EMBL" id="MCR6098755.1"/>
    </source>
</evidence>
<dbReference type="Proteomes" id="UP001057753">
    <property type="component" value="Unassembled WGS sequence"/>
</dbReference>
<organism evidence="1 2">
    <name type="scientific">Salipaludibacillus agaradhaerens</name>
    <name type="common">Bacillus agaradhaerens</name>
    <dbReference type="NCBI Taxonomy" id="76935"/>
    <lineage>
        <taxon>Bacteria</taxon>
        <taxon>Bacillati</taxon>
        <taxon>Bacillota</taxon>
        <taxon>Bacilli</taxon>
        <taxon>Bacillales</taxon>
        <taxon>Bacillaceae</taxon>
    </lineage>
</organism>
<dbReference type="InterPro" id="IPR050072">
    <property type="entry name" value="Peptidase_M20A"/>
</dbReference>
<dbReference type="PIRSF" id="PIRSF010386">
    <property type="entry name" value="RocB"/>
    <property type="match status" value="1"/>
</dbReference>
<name>A0A9Q4B6D4_SALAG</name>
<reference evidence="1" key="1">
    <citation type="submission" date="2020-06" db="EMBL/GenBank/DDBJ databases">
        <title>Insight into the genomes of haloalkaliphilic bacilli from Kenyan soda lakes.</title>
        <authorList>
            <person name="Mwirichia R."/>
            <person name="Villamizar G.C."/>
            <person name="Poehlein A."/>
            <person name="Mugweru J."/>
            <person name="Kipnyargis A."/>
            <person name="Kiplimo D."/>
            <person name="Orwa P."/>
            <person name="Daniel R."/>
        </authorList>
    </citation>
    <scope>NUCLEOTIDE SEQUENCE</scope>
    <source>
        <strain evidence="1">B1096_S55</strain>
    </source>
</reference>
<accession>A0A9Q4B6D4</accession>
<evidence type="ECO:0000313" key="2">
    <source>
        <dbReference type="Proteomes" id="UP001057753"/>
    </source>
</evidence>
<sequence length="539" mass="61054">MSQRLWSTPDSLKHLLCELVSWESRTFTEGEKEFPIKLTEKLKKIPYFKAHPDHISLQDVDAGRKLLTALYKHPHATKTIVLLSHFDTVQTEEYGELEPLAFHPEELTLKLHERKDTLPTAAREDLESGNYLFGRGTMDMKMGLALHMALLDQVSAENWPINLLLLTVPDEEVNSAGMRIAVHELLHLADTYQLDYTLFLNSEPSFALHPGDKTHYIYTGTMGKIMPAALFFGKETHVGEPLSGITANYIASFMTQEIEWNSQFQEHDLGEATPLPVSLHQKDLKLEYSTQTPYRASALYNVFLMNRHAGDVLDLFEDVANEAANKCTTAYRQLCKREQIEGVRDVQVLRYEDVLAHAEKKFSSAFINDLMNAVEQHSEWDDREKSLGMADALMLQCPELAPAIVVLFAPPYYPAVNSSHDSTIQAAINVIAQAAADYETALKHIHYFNGICDLSYVNYTGLDDEMTVYKKNTPVWGKTYDIPFNDMAKLKAPVLNVGPFGKDPHQRTERLHCDSAFVHTPHMLEQLIKHILAQTTVPQ</sequence>
<comment type="caution">
    <text evidence="1">The sequence shown here is derived from an EMBL/GenBank/DDBJ whole genome shotgun (WGS) entry which is preliminary data.</text>
</comment>
<dbReference type="GO" id="GO:0016787">
    <property type="term" value="F:hydrolase activity"/>
    <property type="evidence" value="ECO:0007669"/>
    <property type="project" value="InterPro"/>
</dbReference>
<dbReference type="SUPFAM" id="SSF53187">
    <property type="entry name" value="Zn-dependent exopeptidases"/>
    <property type="match status" value="1"/>
</dbReference>
<dbReference type="Pfam" id="PF01546">
    <property type="entry name" value="Peptidase_M20"/>
    <property type="match status" value="1"/>
</dbReference>
<dbReference type="RefSeq" id="WP_257823139.1">
    <property type="nucleotide sequence ID" value="NZ_JABXYM010000002.1"/>
</dbReference>